<dbReference type="STRING" id="660521.SAMN04487949_1400"/>
<name>A0A1G9SKV4_9EURY</name>
<evidence type="ECO:0000313" key="2">
    <source>
        <dbReference type="EMBL" id="SDM35900.1"/>
    </source>
</evidence>
<dbReference type="EMBL" id="FNHL01000002">
    <property type="protein sequence ID" value="SDM35900.1"/>
    <property type="molecule type" value="Genomic_DNA"/>
</dbReference>
<organism evidence="2 3">
    <name type="scientific">Halogranum gelatinilyticum</name>
    <dbReference type="NCBI Taxonomy" id="660521"/>
    <lineage>
        <taxon>Archaea</taxon>
        <taxon>Methanobacteriati</taxon>
        <taxon>Methanobacteriota</taxon>
        <taxon>Stenosarchaea group</taxon>
        <taxon>Halobacteria</taxon>
        <taxon>Halobacteriales</taxon>
        <taxon>Haloferacaceae</taxon>
    </lineage>
</organism>
<evidence type="ECO:0008006" key="4">
    <source>
        <dbReference type="Google" id="ProtNLM"/>
    </source>
</evidence>
<reference evidence="3" key="1">
    <citation type="submission" date="2016-10" db="EMBL/GenBank/DDBJ databases">
        <authorList>
            <person name="Varghese N."/>
            <person name="Submissions S."/>
        </authorList>
    </citation>
    <scope>NUCLEOTIDE SEQUENCE [LARGE SCALE GENOMIC DNA]</scope>
    <source>
        <strain evidence="3">CGMCC 1.10119</strain>
    </source>
</reference>
<dbReference type="Pfam" id="PF11255">
    <property type="entry name" value="DUF3054"/>
    <property type="match status" value="1"/>
</dbReference>
<accession>A0A1G9SKV4</accession>
<proteinExistence type="predicted"/>
<keyword evidence="1" id="KW-1133">Transmembrane helix</keyword>
<keyword evidence="1" id="KW-0472">Membrane</keyword>
<dbReference type="AlphaFoldDB" id="A0A1G9SKV4"/>
<dbReference type="RefSeq" id="WP_089695718.1">
    <property type="nucleotide sequence ID" value="NZ_FNHL01000002.1"/>
</dbReference>
<keyword evidence="3" id="KW-1185">Reference proteome</keyword>
<dbReference type="OrthoDB" id="177006at2157"/>
<dbReference type="Proteomes" id="UP000199451">
    <property type="component" value="Unassembled WGS sequence"/>
</dbReference>
<evidence type="ECO:0000256" key="1">
    <source>
        <dbReference type="SAM" id="Phobius"/>
    </source>
</evidence>
<gene>
    <name evidence="2" type="ORF">SAMN04487949_1400</name>
</gene>
<dbReference type="InterPro" id="IPR021414">
    <property type="entry name" value="DUF3054"/>
</dbReference>
<protein>
    <recommendedName>
        <fullName evidence="4">DUF3054 domain-containing protein</fullName>
    </recommendedName>
</protein>
<feature type="transmembrane region" description="Helical" evidence="1">
    <location>
        <begin position="111"/>
        <end position="133"/>
    </location>
</feature>
<keyword evidence="1" id="KW-0812">Transmembrane</keyword>
<feature type="transmembrane region" description="Helical" evidence="1">
    <location>
        <begin position="51"/>
        <end position="74"/>
    </location>
</feature>
<sequence>MANSQKSFLEKRLDGDALPLAVGDLVVLVALLTFGAVRHNGTAVLGMPAELAYTLVPFLVTWVVFAPLVGAYSAGAAESAKAAVPLAIRSWIPAAVVGIPIWYLLPGNATTPVGAAIFAGVLIVVGSVGLAVWRTLWFKVT</sequence>
<evidence type="ECO:0000313" key="3">
    <source>
        <dbReference type="Proteomes" id="UP000199451"/>
    </source>
</evidence>
<feature type="transmembrane region" description="Helical" evidence="1">
    <location>
        <begin position="20"/>
        <end position="39"/>
    </location>
</feature>
<feature type="transmembrane region" description="Helical" evidence="1">
    <location>
        <begin position="86"/>
        <end position="105"/>
    </location>
</feature>